<reference evidence="2" key="1">
    <citation type="submission" date="2022-10" db="EMBL/GenBank/DDBJ databases">
        <title>Genome assembly of Pristionchus species.</title>
        <authorList>
            <person name="Yoshida K."/>
            <person name="Sommer R.J."/>
        </authorList>
    </citation>
    <scope>NUCLEOTIDE SEQUENCE [LARGE SCALE GENOMIC DNA]</scope>
    <source>
        <strain evidence="2">RS5460</strain>
    </source>
</reference>
<proteinExistence type="predicted"/>
<dbReference type="AlphaFoldDB" id="A0AAN5D2W5"/>
<accession>A0AAN5D2W5</accession>
<comment type="caution">
    <text evidence="1">The sequence shown here is derived from an EMBL/GenBank/DDBJ whole genome shotgun (WGS) entry which is preliminary data.</text>
</comment>
<dbReference type="Proteomes" id="UP001328107">
    <property type="component" value="Unassembled WGS sequence"/>
</dbReference>
<feature type="non-terminal residue" evidence="1">
    <location>
        <position position="1"/>
    </location>
</feature>
<sequence length="85" mass="10001">STSPLGLLIDERQRVHHLSRLLIFSLSGDCFRKREIDNLLSVNVACCFLSEITDLWDISRQVEHHIIVRLISRNLGDRHFFESRR</sequence>
<evidence type="ECO:0000313" key="2">
    <source>
        <dbReference type="Proteomes" id="UP001328107"/>
    </source>
</evidence>
<name>A0AAN5D2W5_9BILA</name>
<feature type="non-terminal residue" evidence="1">
    <location>
        <position position="85"/>
    </location>
</feature>
<dbReference type="EMBL" id="BTRK01000005">
    <property type="protein sequence ID" value="GMR54790.1"/>
    <property type="molecule type" value="Genomic_DNA"/>
</dbReference>
<evidence type="ECO:0000313" key="1">
    <source>
        <dbReference type="EMBL" id="GMR54790.1"/>
    </source>
</evidence>
<keyword evidence="2" id="KW-1185">Reference proteome</keyword>
<gene>
    <name evidence="1" type="ORF">PMAYCL1PPCAC_24985</name>
</gene>
<protein>
    <submittedName>
        <fullName evidence="1">Uncharacterized protein</fullName>
    </submittedName>
</protein>
<organism evidence="1 2">
    <name type="scientific">Pristionchus mayeri</name>
    <dbReference type="NCBI Taxonomy" id="1317129"/>
    <lineage>
        <taxon>Eukaryota</taxon>
        <taxon>Metazoa</taxon>
        <taxon>Ecdysozoa</taxon>
        <taxon>Nematoda</taxon>
        <taxon>Chromadorea</taxon>
        <taxon>Rhabditida</taxon>
        <taxon>Rhabditina</taxon>
        <taxon>Diplogasteromorpha</taxon>
        <taxon>Diplogasteroidea</taxon>
        <taxon>Neodiplogasteridae</taxon>
        <taxon>Pristionchus</taxon>
    </lineage>
</organism>